<reference evidence="10" key="2">
    <citation type="journal article" date="2020" name="mSystems">
        <title>Genome- and Community-Level Interaction Insights into Carbon Utilization and Element Cycling Functions of Hydrothermarchaeota in Hydrothermal Sediment.</title>
        <authorList>
            <person name="Zhou Z."/>
            <person name="Liu Y."/>
            <person name="Xu W."/>
            <person name="Pan J."/>
            <person name="Luo Z.H."/>
            <person name="Li M."/>
        </authorList>
    </citation>
    <scope>NUCLEOTIDE SEQUENCE [LARGE SCALE GENOMIC DNA]</scope>
    <source>
        <strain evidence="10">HyVt-386</strain>
    </source>
</reference>
<evidence type="ECO:0000256" key="5">
    <source>
        <dbReference type="ARBA" id="ARBA00022962"/>
    </source>
</evidence>
<dbReference type="InterPro" id="IPR017926">
    <property type="entry name" value="GATASE"/>
</dbReference>
<dbReference type="PRINTS" id="PR00099">
    <property type="entry name" value="CPSGATASE"/>
</dbReference>
<dbReference type="PROSITE" id="PS51273">
    <property type="entry name" value="GATASE_TYPE_1"/>
    <property type="match status" value="1"/>
</dbReference>
<comment type="pathway">
    <text evidence="1">Amino-acid biosynthesis; L-tryptophan biosynthesis; L-tryptophan from chorismate: step 1/5.</text>
</comment>
<comment type="caution">
    <text evidence="11">The sequence shown here is derived from an EMBL/GenBank/DDBJ whole genome shotgun (WGS) entry which is preliminary data.</text>
</comment>
<accession>A0A1F2P3S8</accession>
<evidence type="ECO:0000256" key="3">
    <source>
        <dbReference type="ARBA" id="ARBA00022605"/>
    </source>
</evidence>
<dbReference type="CDD" id="cd01743">
    <property type="entry name" value="GATase1_Anthranilate_Synthase"/>
    <property type="match status" value="1"/>
</dbReference>
<evidence type="ECO:0000313" key="11">
    <source>
        <dbReference type="EMBL" id="OFV65844.1"/>
    </source>
</evidence>
<dbReference type="GO" id="GO:0004049">
    <property type="term" value="F:anthranilate synthase activity"/>
    <property type="evidence" value="ECO:0007669"/>
    <property type="project" value="UniProtKB-EC"/>
</dbReference>
<evidence type="ECO:0000256" key="4">
    <source>
        <dbReference type="ARBA" id="ARBA00022822"/>
    </source>
</evidence>
<protein>
    <recommendedName>
        <fullName evidence="2">anthranilate synthase</fullName>
        <ecNumber evidence="2">4.1.3.27</ecNumber>
    </recommendedName>
</protein>
<evidence type="ECO:0000256" key="6">
    <source>
        <dbReference type="ARBA" id="ARBA00023141"/>
    </source>
</evidence>
<evidence type="ECO:0000313" key="10">
    <source>
        <dbReference type="EMBL" id="HEC56586.1"/>
    </source>
</evidence>
<dbReference type="SUPFAM" id="SSF52317">
    <property type="entry name" value="Class I glutamine amidotransferase-like"/>
    <property type="match status" value="1"/>
</dbReference>
<evidence type="ECO:0000259" key="9">
    <source>
        <dbReference type="Pfam" id="PF00117"/>
    </source>
</evidence>
<organism evidence="11 12">
    <name type="scientific">Candidatus Syntropharchaeum butanivorans</name>
    <dbReference type="NCBI Taxonomy" id="1839936"/>
    <lineage>
        <taxon>Archaea</taxon>
        <taxon>Methanobacteriati</taxon>
        <taxon>Methanobacteriota</taxon>
        <taxon>Stenosarchaea group</taxon>
        <taxon>Methanomicrobia</taxon>
        <taxon>Methanosarcinales</taxon>
        <taxon>ANME-2 cluster</taxon>
        <taxon>Candidatus Syntropharchaeum</taxon>
    </lineage>
</organism>
<dbReference type="Proteomes" id="UP000885936">
    <property type="component" value="Unassembled WGS sequence"/>
</dbReference>
<sequence length="187" mass="20706">MKVLFINNFDSFVWNLVEYVSIFEEDTIVLPNTTPVEEVRRIRPDAIVISPGPGNPHVPRDAGSTPDIIREFREVPILGVCLGHQAIAVAWGGKVAHAPSGPVHGKSSLIEHDGKTIFRGLPNPLEAGRYHSLVVSELPDCFEISASFDGMIMGIRHRDYPTEGIQFHPESVLTPHGLKIIENFLRL</sequence>
<proteinExistence type="predicted"/>
<name>A0A1F2P3S8_9EURY</name>
<dbReference type="Gene3D" id="3.40.50.880">
    <property type="match status" value="1"/>
</dbReference>
<gene>
    <name evidence="10" type="ORF">ENI32_01680</name>
    <name evidence="11" type="ORF">SBU_001253</name>
</gene>
<feature type="domain" description="Glutamine amidotransferase" evidence="9">
    <location>
        <begin position="5"/>
        <end position="185"/>
    </location>
</feature>
<evidence type="ECO:0000313" key="12">
    <source>
        <dbReference type="Proteomes" id="UP000185779"/>
    </source>
</evidence>
<dbReference type="Proteomes" id="UP000185779">
    <property type="component" value="Unassembled WGS sequence"/>
</dbReference>
<keyword evidence="7" id="KW-0456">Lyase</keyword>
<dbReference type="InterPro" id="IPR050472">
    <property type="entry name" value="Anth_synth/Amidotransfase"/>
</dbReference>
<keyword evidence="3" id="KW-0028">Amino-acid biosynthesis</keyword>
<dbReference type="EC" id="4.1.3.27" evidence="2"/>
<dbReference type="FunFam" id="3.40.50.880:FF:000003">
    <property type="entry name" value="Anthranilate synthase component II"/>
    <property type="match status" value="1"/>
</dbReference>
<dbReference type="Pfam" id="PF00117">
    <property type="entry name" value="GATase"/>
    <property type="match status" value="1"/>
</dbReference>
<dbReference type="AlphaFoldDB" id="A0A1F2P3S8"/>
<dbReference type="STRING" id="1839936.SBU_001253"/>
<keyword evidence="12" id="KW-1185">Reference proteome</keyword>
<dbReference type="PANTHER" id="PTHR43418">
    <property type="entry name" value="MULTIFUNCTIONAL TRYPTOPHAN BIOSYNTHESIS PROTEIN-RELATED"/>
    <property type="match status" value="1"/>
</dbReference>
<dbReference type="PANTHER" id="PTHR43418:SF4">
    <property type="entry name" value="MULTIFUNCTIONAL TRYPTOPHAN BIOSYNTHESIS PROTEIN"/>
    <property type="match status" value="1"/>
</dbReference>
<keyword evidence="4" id="KW-0822">Tryptophan biosynthesis</keyword>
<reference evidence="11 12" key="1">
    <citation type="submission" date="2016-05" db="EMBL/GenBank/DDBJ databases">
        <title>Microbial consortia oxidize butane by reversing methanogenesis.</title>
        <authorList>
            <person name="Laso-Perez R."/>
            <person name="Richter M."/>
            <person name="Wegener G."/>
            <person name="Musat F."/>
        </authorList>
    </citation>
    <scope>NUCLEOTIDE SEQUENCE [LARGE SCALE GENOMIC DNA]</scope>
    <source>
        <strain evidence="11">BOX1</strain>
    </source>
</reference>
<dbReference type="NCBIfam" id="TIGR00566">
    <property type="entry name" value="trpG_papA"/>
    <property type="match status" value="1"/>
</dbReference>
<dbReference type="PRINTS" id="PR00096">
    <property type="entry name" value="GATASE"/>
</dbReference>
<dbReference type="PATRIC" id="fig|1839936.3.peg.1268"/>
<dbReference type="InterPro" id="IPR006221">
    <property type="entry name" value="TrpG/PapA_dom"/>
</dbReference>
<dbReference type="EMBL" id="LYOR01000006">
    <property type="protein sequence ID" value="OFV65844.1"/>
    <property type="molecule type" value="Genomic_DNA"/>
</dbReference>
<evidence type="ECO:0000256" key="8">
    <source>
        <dbReference type="ARBA" id="ARBA00047683"/>
    </source>
</evidence>
<evidence type="ECO:0000256" key="7">
    <source>
        <dbReference type="ARBA" id="ARBA00023239"/>
    </source>
</evidence>
<dbReference type="EMBL" id="DRIE01000028">
    <property type="protein sequence ID" value="HEC56586.1"/>
    <property type="molecule type" value="Genomic_DNA"/>
</dbReference>
<dbReference type="InterPro" id="IPR029062">
    <property type="entry name" value="Class_I_gatase-like"/>
</dbReference>
<evidence type="ECO:0000256" key="2">
    <source>
        <dbReference type="ARBA" id="ARBA00012266"/>
    </source>
</evidence>
<dbReference type="GO" id="GO:0005829">
    <property type="term" value="C:cytosol"/>
    <property type="evidence" value="ECO:0007669"/>
    <property type="project" value="TreeGrafter"/>
</dbReference>
<evidence type="ECO:0000256" key="1">
    <source>
        <dbReference type="ARBA" id="ARBA00004873"/>
    </source>
</evidence>
<keyword evidence="6" id="KW-0057">Aromatic amino acid biosynthesis</keyword>
<dbReference type="PRINTS" id="PR00097">
    <property type="entry name" value="ANTSNTHASEII"/>
</dbReference>
<keyword evidence="5" id="KW-0315">Glutamine amidotransferase</keyword>
<dbReference type="GO" id="GO:0000162">
    <property type="term" value="P:L-tryptophan biosynthetic process"/>
    <property type="evidence" value="ECO:0007669"/>
    <property type="project" value="UniProtKB-KW"/>
</dbReference>
<comment type="catalytic activity">
    <reaction evidence="8">
        <text>chorismate + L-glutamine = anthranilate + pyruvate + L-glutamate + H(+)</text>
        <dbReference type="Rhea" id="RHEA:21732"/>
        <dbReference type="ChEBI" id="CHEBI:15361"/>
        <dbReference type="ChEBI" id="CHEBI:15378"/>
        <dbReference type="ChEBI" id="CHEBI:16567"/>
        <dbReference type="ChEBI" id="CHEBI:29748"/>
        <dbReference type="ChEBI" id="CHEBI:29985"/>
        <dbReference type="ChEBI" id="CHEBI:58359"/>
        <dbReference type="EC" id="4.1.3.27"/>
    </reaction>
</comment>